<evidence type="ECO:0000256" key="3">
    <source>
        <dbReference type="ARBA" id="ARBA00022448"/>
    </source>
</evidence>
<dbReference type="Pfam" id="PF01544">
    <property type="entry name" value="CorA"/>
    <property type="match status" value="1"/>
</dbReference>
<feature type="transmembrane region" description="Helical" evidence="12">
    <location>
        <begin position="298"/>
        <end position="318"/>
    </location>
</feature>
<comment type="subcellular location">
    <subcellularLocation>
        <location evidence="1">Cell membrane</location>
        <topology evidence="1">Multi-pass membrane protein</topology>
    </subcellularLocation>
</comment>
<dbReference type="GO" id="GO:0015087">
    <property type="term" value="F:cobalt ion transmembrane transporter activity"/>
    <property type="evidence" value="ECO:0007669"/>
    <property type="project" value="TreeGrafter"/>
</dbReference>
<comment type="catalytic activity">
    <reaction evidence="10">
        <text>Mg(2+)(in) = Mg(2+)(out)</text>
        <dbReference type="Rhea" id="RHEA:29827"/>
        <dbReference type="ChEBI" id="CHEBI:18420"/>
    </reaction>
</comment>
<dbReference type="FunFam" id="1.20.58.340:FF:000004">
    <property type="entry name" value="Magnesium transport protein CorA"/>
    <property type="match status" value="1"/>
</dbReference>
<reference evidence="13" key="2">
    <citation type="submission" date="2023-04" db="EMBL/GenBank/DDBJ databases">
        <authorList>
            <person name="Beletskiy A.V."/>
            <person name="Mardanov A.V."/>
            <person name="Ravin N.V."/>
        </authorList>
    </citation>
    <scope>NUCLEOTIDE SEQUENCE</scope>
    <source>
        <strain evidence="13">GKL-01</strain>
    </source>
</reference>
<evidence type="ECO:0000256" key="9">
    <source>
        <dbReference type="ARBA" id="ARBA00023136"/>
    </source>
</evidence>
<dbReference type="PANTHER" id="PTHR46494">
    <property type="entry name" value="CORA FAMILY METAL ION TRANSPORTER (EUROFUNG)"/>
    <property type="match status" value="1"/>
</dbReference>
<dbReference type="GO" id="GO:0000287">
    <property type="term" value="F:magnesium ion binding"/>
    <property type="evidence" value="ECO:0007669"/>
    <property type="project" value="TreeGrafter"/>
</dbReference>
<evidence type="ECO:0000256" key="1">
    <source>
        <dbReference type="ARBA" id="ARBA00004651"/>
    </source>
</evidence>
<dbReference type="Gene3D" id="1.20.58.340">
    <property type="entry name" value="Magnesium transport protein CorA, transmembrane region"/>
    <property type="match status" value="2"/>
</dbReference>
<dbReference type="InterPro" id="IPR045861">
    <property type="entry name" value="CorA_cytoplasmic_dom"/>
</dbReference>
<keyword evidence="3" id="KW-0813">Transport</keyword>
<dbReference type="Proteomes" id="UP001300672">
    <property type="component" value="Chromosome"/>
</dbReference>
<dbReference type="AlphaFoldDB" id="A0AA95H8Z5"/>
<feature type="transmembrane region" description="Helical" evidence="12">
    <location>
        <begin position="266"/>
        <end position="286"/>
    </location>
</feature>
<dbReference type="GO" id="GO:0005886">
    <property type="term" value="C:plasma membrane"/>
    <property type="evidence" value="ECO:0007669"/>
    <property type="project" value="UniProtKB-SubCell"/>
</dbReference>
<reference evidence="13" key="1">
    <citation type="journal article" date="2023" name="Int. J. Mol. Sci.">
        <title>Metagenomics Revealed a New Genus 'Candidatus Thiocaldithrix dubininis' gen. nov., sp. nov. and a New Species 'Candidatus Thiothrix putei' sp. nov. in the Family Thiotrichaceae, Some Members of Which Have Traits of Both Na+- and H+-Motive Energetics.</title>
        <authorList>
            <person name="Ravin N.V."/>
            <person name="Muntyan M.S."/>
            <person name="Smolyakov D.D."/>
            <person name="Rudenko T.S."/>
            <person name="Beletsky A.V."/>
            <person name="Mardanov A.V."/>
            <person name="Grabovich M.Y."/>
        </authorList>
    </citation>
    <scope>NUCLEOTIDE SEQUENCE</scope>
    <source>
        <strain evidence="13">GKL-01</strain>
    </source>
</reference>
<evidence type="ECO:0000256" key="10">
    <source>
        <dbReference type="ARBA" id="ARBA00034269"/>
    </source>
</evidence>
<keyword evidence="7 12" id="KW-1133">Transmembrane helix</keyword>
<comment type="similarity">
    <text evidence="2">Belongs to the CorA metal ion transporter (MIT) (TC 1.A.35) family.</text>
</comment>
<dbReference type="PANTHER" id="PTHR46494:SF1">
    <property type="entry name" value="CORA FAMILY METAL ION TRANSPORTER (EUROFUNG)"/>
    <property type="match status" value="1"/>
</dbReference>
<keyword evidence="6" id="KW-0460">Magnesium</keyword>
<evidence type="ECO:0000313" key="13">
    <source>
        <dbReference type="EMBL" id="WGZ90311.1"/>
    </source>
</evidence>
<evidence type="ECO:0000256" key="6">
    <source>
        <dbReference type="ARBA" id="ARBA00022842"/>
    </source>
</evidence>
<keyword evidence="8" id="KW-0406">Ion transport</keyword>
<keyword evidence="5 12" id="KW-0812">Transmembrane</keyword>
<dbReference type="Gene3D" id="3.30.460.20">
    <property type="entry name" value="CorA soluble domain-like"/>
    <property type="match status" value="1"/>
</dbReference>
<dbReference type="GO" id="GO:0050897">
    <property type="term" value="F:cobalt ion binding"/>
    <property type="evidence" value="ECO:0007669"/>
    <property type="project" value="TreeGrafter"/>
</dbReference>
<evidence type="ECO:0000256" key="11">
    <source>
        <dbReference type="ARBA" id="ARBA00045497"/>
    </source>
</evidence>
<accession>A0AA95H8Z5</accession>
<dbReference type="CDD" id="cd12822">
    <property type="entry name" value="TmCorA-like"/>
    <property type="match status" value="1"/>
</dbReference>
<evidence type="ECO:0000256" key="4">
    <source>
        <dbReference type="ARBA" id="ARBA00022475"/>
    </source>
</evidence>
<dbReference type="InterPro" id="IPR045863">
    <property type="entry name" value="CorA_TM1_TM2"/>
</dbReference>
<keyword evidence="4" id="KW-1003">Cell membrane</keyword>
<organism evidence="13">
    <name type="scientific">Candidatus Thiocaldithrix dubininis</name>
    <dbReference type="NCBI Taxonomy" id="3080823"/>
    <lineage>
        <taxon>Bacteria</taxon>
        <taxon>Pseudomonadati</taxon>
        <taxon>Pseudomonadota</taxon>
        <taxon>Gammaproteobacteria</taxon>
        <taxon>Thiotrichales</taxon>
        <taxon>Thiotrichaceae</taxon>
        <taxon>Candidatus Thiocaldithrix</taxon>
    </lineage>
</organism>
<keyword evidence="9 12" id="KW-0472">Membrane</keyword>
<dbReference type="SUPFAM" id="SSF144083">
    <property type="entry name" value="Magnesium transport protein CorA, transmembrane region"/>
    <property type="match status" value="1"/>
</dbReference>
<evidence type="ECO:0000256" key="8">
    <source>
        <dbReference type="ARBA" id="ARBA00023065"/>
    </source>
</evidence>
<comment type="function">
    <text evidence="11">Mediates influx of magnesium ions. Alternates between open and closed states. Activated by low cytoplasmic Mg(2+) levels. Inactive when cytoplasmic Mg(2+) levels are high.</text>
</comment>
<dbReference type="GO" id="GO:0015095">
    <property type="term" value="F:magnesium ion transmembrane transporter activity"/>
    <property type="evidence" value="ECO:0007669"/>
    <property type="project" value="TreeGrafter"/>
</dbReference>
<dbReference type="KEGG" id="tdu:QJT80_12575"/>
<gene>
    <name evidence="13" type="ORF">QJT80_12575</name>
</gene>
<evidence type="ECO:0000256" key="12">
    <source>
        <dbReference type="SAM" id="Phobius"/>
    </source>
</evidence>
<sequence length="324" mass="37549">MQIVSIDPQTNHLIPISLEQARTSQLPVWIDATNQNQDWVVALASLGLDINEQHIQDTQNPTHPPFYEATEHYEILILRALHVVDGDTTHFCATFLPITFIVNQHYLVTIHATTYTDFAELREKWLQTCRCQYVHSTLGLMSLLVDWLTDQYLNLRTSFTQQLEYWQQQLLNPDGHFNDWTELLKASSRLRHYRLLTVEPQEEVIDHWIDETTLPVDARTEVRLNDILGHFERVRRDAEAIQSDLDNLTQIYFSATNQRTNEIMRVLTIVSVIFLPLNLLAGIYGMNFAQIPGANSPGGFFVILSAMLVIAGGILWFLRWRHWL</sequence>
<evidence type="ECO:0000256" key="5">
    <source>
        <dbReference type="ARBA" id="ARBA00022692"/>
    </source>
</evidence>
<proteinExistence type="inferred from homology"/>
<protein>
    <submittedName>
        <fullName evidence="13">Magnesium transporter CorA family protein</fullName>
    </submittedName>
</protein>
<dbReference type="EMBL" id="CP124755">
    <property type="protein sequence ID" value="WGZ90311.1"/>
    <property type="molecule type" value="Genomic_DNA"/>
</dbReference>
<name>A0AA95H8Z5_9GAMM</name>
<evidence type="ECO:0000256" key="7">
    <source>
        <dbReference type="ARBA" id="ARBA00022989"/>
    </source>
</evidence>
<dbReference type="SUPFAM" id="SSF143865">
    <property type="entry name" value="CorA soluble domain-like"/>
    <property type="match status" value="1"/>
</dbReference>
<dbReference type="InterPro" id="IPR002523">
    <property type="entry name" value="MgTranspt_CorA/ZnTranspt_ZntB"/>
</dbReference>
<evidence type="ECO:0000256" key="2">
    <source>
        <dbReference type="ARBA" id="ARBA00009765"/>
    </source>
</evidence>